<name>A0AAW6TCW7_9MICO</name>
<evidence type="ECO:0000313" key="1">
    <source>
        <dbReference type="EMBL" id="MDI2099225.1"/>
    </source>
</evidence>
<dbReference type="Gene3D" id="1.20.910.10">
    <property type="entry name" value="Heme oxygenase-like"/>
    <property type="match status" value="1"/>
</dbReference>
<reference evidence="1 2" key="1">
    <citation type="submission" date="2023-04" db="EMBL/GenBank/DDBJ databases">
        <title>Klugiella caeni sp. nov. isolated from the sludge of biochemical tank.</title>
        <authorList>
            <person name="Geng K."/>
        </authorList>
    </citation>
    <scope>NUCLEOTIDE SEQUENCE [LARGE SCALE GENOMIC DNA]</scope>
    <source>
        <strain evidence="1 2">YN-L-19</strain>
    </source>
</reference>
<dbReference type="SMART" id="SM01236">
    <property type="entry name" value="Haem_oxygenase_2"/>
    <property type="match status" value="1"/>
</dbReference>
<proteinExistence type="predicted"/>
<dbReference type="AlphaFoldDB" id="A0AAW6TCW7"/>
<dbReference type="SUPFAM" id="SSF48613">
    <property type="entry name" value="Heme oxygenase-like"/>
    <property type="match status" value="1"/>
</dbReference>
<dbReference type="InterPro" id="IPR016084">
    <property type="entry name" value="Haem_Oase-like_multi-hlx"/>
</dbReference>
<gene>
    <name evidence="1" type="ORF">QF206_09655</name>
</gene>
<comment type="caution">
    <text evidence="1">The sequence shown here is derived from an EMBL/GenBank/DDBJ whole genome shotgun (WGS) entry which is preliminary data.</text>
</comment>
<dbReference type="EMBL" id="JASATX010000003">
    <property type="protein sequence ID" value="MDI2099225.1"/>
    <property type="molecule type" value="Genomic_DNA"/>
</dbReference>
<dbReference type="Pfam" id="PF14518">
    <property type="entry name" value="Haem_oxygenas_2"/>
    <property type="match status" value="1"/>
</dbReference>
<keyword evidence="2" id="KW-1185">Reference proteome</keyword>
<evidence type="ECO:0000313" key="2">
    <source>
        <dbReference type="Proteomes" id="UP001321506"/>
    </source>
</evidence>
<sequence>MKMPAPRGPASAALTEYLRLEDHGTTRLDDDALHNEVSAAVAASPDILTDDDLQLALFLMYELHYTGIDGVRDELEWSSSLIAARGELERGFEAGLRDAVTMPELPLPIAEQVAEALFELTAPTPGPSLARYIAKNATREQLHEFLIQRSIYTLKEADPDTWMIPRLRGRAKAALIEIQTDEYGGGRQERIHANLYARTMRGAGLDDSYGAYLDLVPAITLASLNITTMFGLHRRLRGASVGHLAAFEMTSSLPSRMIAEGFRRNGYGDQVTDYFDEHVEADAVHEQIAARDLAGGLVEAQPELLADVMFGAAACLTIDGRAADHIRSRWEAGETSLRHAFTLEAA</sequence>
<organism evidence="1 2">
    <name type="scientific">Ruicaihuangia caeni</name>
    <dbReference type="NCBI Taxonomy" id="3042517"/>
    <lineage>
        <taxon>Bacteria</taxon>
        <taxon>Bacillati</taxon>
        <taxon>Actinomycetota</taxon>
        <taxon>Actinomycetes</taxon>
        <taxon>Micrococcales</taxon>
        <taxon>Microbacteriaceae</taxon>
        <taxon>Ruicaihuangia</taxon>
    </lineage>
</organism>
<protein>
    <submittedName>
        <fullName evidence="1">Iron-containing redox enzyme family protein</fullName>
    </submittedName>
</protein>
<accession>A0AAW6TCW7</accession>
<dbReference type="Proteomes" id="UP001321506">
    <property type="component" value="Unassembled WGS sequence"/>
</dbReference>